<gene>
    <name evidence="2" type="ORF">PV02_03490</name>
</gene>
<dbReference type="Pfam" id="PF05368">
    <property type="entry name" value="NmrA"/>
    <property type="match status" value="1"/>
</dbReference>
<dbReference type="Gene3D" id="3.90.25.10">
    <property type="entry name" value="UDP-galactose 4-epimerase, domain 1"/>
    <property type="match status" value="1"/>
</dbReference>
<name>A0AAE3H940_9EURY</name>
<dbReference type="SUPFAM" id="SSF51735">
    <property type="entry name" value="NAD(P)-binding Rossmann-fold domains"/>
    <property type="match status" value="1"/>
</dbReference>
<proteinExistence type="predicted"/>
<accession>A0AAE3H940</accession>
<dbReference type="RefSeq" id="WP_256621977.1">
    <property type="nucleotide sequence ID" value="NZ_JTEO01000002.1"/>
</dbReference>
<comment type="caution">
    <text evidence="2">The sequence shown here is derived from an EMBL/GenBank/DDBJ whole genome shotgun (WGS) entry which is preliminary data.</text>
</comment>
<dbReference type="CDD" id="cd05251">
    <property type="entry name" value="NmrA_like_SDR_a"/>
    <property type="match status" value="1"/>
</dbReference>
<evidence type="ECO:0000313" key="2">
    <source>
        <dbReference type="EMBL" id="MCQ6962206.1"/>
    </source>
</evidence>
<feature type="domain" description="NmrA-like" evidence="1">
    <location>
        <begin position="2"/>
        <end position="257"/>
    </location>
</feature>
<sequence>MILLIGATGNIGMPIVKSLQKKGVEIRLLVHNEKSSAVIESLGQMEIFAGDFRNDSDLREAMRGCSSVFHVVPPFTQDEAEIGYRVIENARHAGVEHIVFNSVLHPQLRKMEHHARKLLVEEAVIESGLAFNIVQPAMLMQNLLMVWKTIREKGVYPVISSPDKKMSLIDSEDIGEAVANILTDPSLRNATFELAGSDPLTYKEMTSIISEELKQPVKVVAIDDKGREELAWAQGMSSHAINTFLKMAEYYDKHGFAGGNSLVLTSILKRSPNSYRDFIRRLIIEDGCL</sequence>
<dbReference type="InterPro" id="IPR008030">
    <property type="entry name" value="NmrA-like"/>
</dbReference>
<dbReference type="PANTHER" id="PTHR43162:SF1">
    <property type="entry name" value="PRESTALK A DIFFERENTIATION PROTEIN A"/>
    <property type="match status" value="1"/>
</dbReference>
<dbReference type="EMBL" id="JTEO01000002">
    <property type="protein sequence ID" value="MCQ6962206.1"/>
    <property type="molecule type" value="Genomic_DNA"/>
</dbReference>
<dbReference type="Proteomes" id="UP001206983">
    <property type="component" value="Unassembled WGS sequence"/>
</dbReference>
<dbReference type="InterPro" id="IPR036291">
    <property type="entry name" value="NAD(P)-bd_dom_sf"/>
</dbReference>
<dbReference type="PANTHER" id="PTHR43162">
    <property type="match status" value="1"/>
</dbReference>
<dbReference type="Gene3D" id="3.40.50.720">
    <property type="entry name" value="NAD(P)-binding Rossmann-like Domain"/>
    <property type="match status" value="1"/>
</dbReference>
<keyword evidence="3" id="KW-1185">Reference proteome</keyword>
<evidence type="ECO:0000313" key="3">
    <source>
        <dbReference type="Proteomes" id="UP001206983"/>
    </source>
</evidence>
<organism evidence="2 3">
    <name type="scientific">Methanolobus chelungpuianus</name>
    <dbReference type="NCBI Taxonomy" id="502115"/>
    <lineage>
        <taxon>Archaea</taxon>
        <taxon>Methanobacteriati</taxon>
        <taxon>Methanobacteriota</taxon>
        <taxon>Stenosarchaea group</taxon>
        <taxon>Methanomicrobia</taxon>
        <taxon>Methanosarcinales</taxon>
        <taxon>Methanosarcinaceae</taxon>
        <taxon>Methanolobus</taxon>
    </lineage>
</organism>
<reference evidence="2 3" key="1">
    <citation type="journal article" date="2011" name="Appl. Environ. Microbiol.">
        <title>Methanogenic archaea isolated from Taiwan's Chelungpu fault.</title>
        <authorList>
            <person name="Wu S.Y."/>
            <person name="Lai M.C."/>
        </authorList>
    </citation>
    <scope>NUCLEOTIDE SEQUENCE [LARGE SCALE GENOMIC DNA]</scope>
    <source>
        <strain evidence="2 3">St545Mb</strain>
    </source>
</reference>
<dbReference type="AlphaFoldDB" id="A0AAE3H940"/>
<protein>
    <recommendedName>
        <fullName evidence="1">NmrA-like domain-containing protein</fullName>
    </recommendedName>
</protein>
<dbReference type="InterPro" id="IPR051604">
    <property type="entry name" value="Ergot_Alk_Oxidoreductase"/>
</dbReference>
<evidence type="ECO:0000259" key="1">
    <source>
        <dbReference type="Pfam" id="PF05368"/>
    </source>
</evidence>